<evidence type="ECO:0000313" key="3">
    <source>
        <dbReference type="EMBL" id="MBU5627220.1"/>
    </source>
</evidence>
<feature type="active site" description="Proton donor" evidence="2">
    <location>
        <position position="39"/>
    </location>
</feature>
<reference evidence="3 4" key="1">
    <citation type="submission" date="2021-06" db="EMBL/GenBank/DDBJ databases">
        <authorList>
            <person name="Sun Q."/>
            <person name="Li D."/>
        </authorList>
    </citation>
    <scope>NUCLEOTIDE SEQUENCE [LARGE SCALE GENOMIC DNA]</scope>
    <source>
        <strain evidence="3 4">MSJ-2</strain>
    </source>
</reference>
<dbReference type="NCBIfam" id="TIGR02258">
    <property type="entry name" value="2_5_ligase"/>
    <property type="match status" value="1"/>
</dbReference>
<dbReference type="PANTHER" id="PTHR35561:SF1">
    <property type="entry name" value="RNA 2',3'-CYCLIC PHOSPHODIESTERASE"/>
    <property type="match status" value="1"/>
</dbReference>
<evidence type="ECO:0000313" key="4">
    <source>
        <dbReference type="Proteomes" id="UP000787672"/>
    </source>
</evidence>
<dbReference type="Proteomes" id="UP000787672">
    <property type="component" value="Unassembled WGS sequence"/>
</dbReference>
<accession>A0ABS6FCV8</accession>
<dbReference type="InterPro" id="IPR004175">
    <property type="entry name" value="RNA_CPDase"/>
</dbReference>
<organism evidence="3 4">
    <name type="scientific">Dysosmobacter acutus</name>
    <dbReference type="NCBI Taxonomy" id="2841504"/>
    <lineage>
        <taxon>Bacteria</taxon>
        <taxon>Bacillati</taxon>
        <taxon>Bacillota</taxon>
        <taxon>Clostridia</taxon>
        <taxon>Eubacteriales</taxon>
        <taxon>Oscillospiraceae</taxon>
        <taxon>Dysosmobacter</taxon>
    </lineage>
</organism>
<dbReference type="PANTHER" id="PTHR35561">
    <property type="entry name" value="RNA 2',3'-CYCLIC PHOSPHODIESTERASE"/>
    <property type="match status" value="1"/>
</dbReference>
<comment type="catalytic activity">
    <reaction evidence="2">
        <text>a 3'-end 2',3'-cyclophospho-ribonucleotide-RNA + H2O = a 3'-end 2'-phospho-ribonucleotide-RNA + H(+)</text>
        <dbReference type="Rhea" id="RHEA:11828"/>
        <dbReference type="Rhea" id="RHEA-COMP:10464"/>
        <dbReference type="Rhea" id="RHEA-COMP:17353"/>
        <dbReference type="ChEBI" id="CHEBI:15377"/>
        <dbReference type="ChEBI" id="CHEBI:15378"/>
        <dbReference type="ChEBI" id="CHEBI:83064"/>
        <dbReference type="ChEBI" id="CHEBI:173113"/>
        <dbReference type="EC" id="3.1.4.58"/>
    </reaction>
</comment>
<comment type="similarity">
    <text evidence="2">Belongs to the 2H phosphoesterase superfamily. ThpR family.</text>
</comment>
<dbReference type="HAMAP" id="MF_01940">
    <property type="entry name" value="RNA_CPDase"/>
    <property type="match status" value="1"/>
</dbReference>
<protein>
    <recommendedName>
        <fullName evidence="2">RNA 2',3'-cyclic phosphodiesterase</fullName>
        <shortName evidence="2">RNA 2',3'-CPDase</shortName>
        <ecNumber evidence="2">3.1.4.58</ecNumber>
    </recommendedName>
</protein>
<gene>
    <name evidence="3" type="primary">thpR</name>
    <name evidence="3" type="ORF">KQI82_09900</name>
</gene>
<dbReference type="EC" id="3.1.4.58" evidence="2"/>
<feature type="short sequence motif" description="HXTX 2" evidence="2">
    <location>
        <begin position="116"/>
        <end position="119"/>
    </location>
</feature>
<keyword evidence="4" id="KW-1185">Reference proteome</keyword>
<dbReference type="Pfam" id="PF13563">
    <property type="entry name" value="2_5_RNA_ligase2"/>
    <property type="match status" value="1"/>
</dbReference>
<comment type="caution">
    <text evidence="3">The sequence shown here is derived from an EMBL/GenBank/DDBJ whole genome shotgun (WGS) entry which is preliminary data.</text>
</comment>
<feature type="short sequence motif" description="HXTX 1" evidence="2">
    <location>
        <begin position="39"/>
        <end position="42"/>
    </location>
</feature>
<sequence>MRLFVAIQLPCPVRSSLLNAVSRMKELGRGNFTRPENLHLTLIFIGETGNEEAARQALSMVQGTAFPLSIGGLGSFGDLYWAGVDPSPALLSLQRQVEGSFRAAGFKLEQRPYRPHLTLCRQFRPYGAFRADEITVRPPTCSIERISLMESLRRDGRLIYREVAGQQLI</sequence>
<name>A0ABS6FCV8_9FIRM</name>
<dbReference type="EMBL" id="JAHLQN010000001">
    <property type="protein sequence ID" value="MBU5627220.1"/>
    <property type="molecule type" value="Genomic_DNA"/>
</dbReference>
<proteinExistence type="inferred from homology"/>
<evidence type="ECO:0000256" key="2">
    <source>
        <dbReference type="HAMAP-Rule" id="MF_01940"/>
    </source>
</evidence>
<evidence type="ECO:0000256" key="1">
    <source>
        <dbReference type="ARBA" id="ARBA00022801"/>
    </source>
</evidence>
<dbReference type="RefSeq" id="WP_216632598.1">
    <property type="nucleotide sequence ID" value="NZ_JAHLQN010000001.1"/>
</dbReference>
<feature type="active site" description="Proton acceptor" evidence="2">
    <location>
        <position position="116"/>
    </location>
</feature>
<keyword evidence="1 2" id="KW-0378">Hydrolase</keyword>
<comment type="function">
    <text evidence="2">Hydrolyzes RNA 2',3'-cyclic phosphodiester to an RNA 2'-phosphomonoester.</text>
</comment>